<dbReference type="InterPro" id="IPR051992">
    <property type="entry name" value="OxStress_Response_Reg"/>
</dbReference>
<feature type="region of interest" description="Disordered" evidence="3">
    <location>
        <begin position="119"/>
        <end position="166"/>
    </location>
</feature>
<dbReference type="EMBL" id="JBAMMX010000003">
    <property type="protein sequence ID" value="KAK6944896.1"/>
    <property type="molecule type" value="Genomic_DNA"/>
</dbReference>
<proteinExistence type="predicted"/>
<dbReference type="Proteomes" id="UP001370490">
    <property type="component" value="Unassembled WGS sequence"/>
</dbReference>
<dbReference type="PANTHER" id="PTHR33172:SF103">
    <property type="entry name" value="PROTEIN OXIDATIVE STRESS 3"/>
    <property type="match status" value="1"/>
</dbReference>
<name>A0AAN8ZP31_9MAGN</name>
<evidence type="ECO:0000256" key="2">
    <source>
        <dbReference type="ARBA" id="ARBA00023242"/>
    </source>
</evidence>
<organism evidence="4 5">
    <name type="scientific">Dillenia turbinata</name>
    <dbReference type="NCBI Taxonomy" id="194707"/>
    <lineage>
        <taxon>Eukaryota</taxon>
        <taxon>Viridiplantae</taxon>
        <taxon>Streptophyta</taxon>
        <taxon>Embryophyta</taxon>
        <taxon>Tracheophyta</taxon>
        <taxon>Spermatophyta</taxon>
        <taxon>Magnoliopsida</taxon>
        <taxon>eudicotyledons</taxon>
        <taxon>Gunneridae</taxon>
        <taxon>Pentapetalae</taxon>
        <taxon>Dilleniales</taxon>
        <taxon>Dilleniaceae</taxon>
        <taxon>Dillenia</taxon>
    </lineage>
</organism>
<dbReference type="GO" id="GO:0005634">
    <property type="term" value="C:nucleus"/>
    <property type="evidence" value="ECO:0007669"/>
    <property type="project" value="UniProtKB-SubCell"/>
</dbReference>
<evidence type="ECO:0000256" key="3">
    <source>
        <dbReference type="SAM" id="MobiDB-lite"/>
    </source>
</evidence>
<evidence type="ECO:0008006" key="6">
    <source>
        <dbReference type="Google" id="ProtNLM"/>
    </source>
</evidence>
<feature type="compositionally biased region" description="Low complexity" evidence="3">
    <location>
        <begin position="39"/>
        <end position="50"/>
    </location>
</feature>
<dbReference type="AlphaFoldDB" id="A0AAN8ZP31"/>
<evidence type="ECO:0000256" key="1">
    <source>
        <dbReference type="ARBA" id="ARBA00004123"/>
    </source>
</evidence>
<feature type="compositionally biased region" description="Low complexity" evidence="3">
    <location>
        <begin position="59"/>
        <end position="71"/>
    </location>
</feature>
<keyword evidence="5" id="KW-1185">Reference proteome</keyword>
<reference evidence="4 5" key="1">
    <citation type="submission" date="2023-12" db="EMBL/GenBank/DDBJ databases">
        <title>A high-quality genome assembly for Dillenia turbinata (Dilleniales).</title>
        <authorList>
            <person name="Chanderbali A."/>
        </authorList>
    </citation>
    <scope>NUCLEOTIDE SEQUENCE [LARGE SCALE GENOMIC DNA]</scope>
    <source>
        <strain evidence="4">LSX21</strain>
        <tissue evidence="4">Leaf</tissue>
    </source>
</reference>
<protein>
    <recommendedName>
        <fullName evidence="6">Oxidative stress 3</fullName>
    </recommendedName>
</protein>
<dbReference type="GO" id="GO:0006950">
    <property type="term" value="P:response to stress"/>
    <property type="evidence" value="ECO:0007669"/>
    <property type="project" value="UniProtKB-ARBA"/>
</dbReference>
<gene>
    <name evidence="4" type="ORF">RJ641_025998</name>
</gene>
<evidence type="ECO:0000313" key="4">
    <source>
        <dbReference type="EMBL" id="KAK6944896.1"/>
    </source>
</evidence>
<keyword evidence="2" id="KW-0539">Nucleus</keyword>
<comment type="subcellular location">
    <subcellularLocation>
        <location evidence="1">Nucleus</location>
    </subcellularLocation>
</comment>
<dbReference type="PANTHER" id="PTHR33172">
    <property type="entry name" value="OS08G0516900 PROTEIN"/>
    <property type="match status" value="1"/>
</dbReference>
<evidence type="ECO:0000313" key="5">
    <source>
        <dbReference type="Proteomes" id="UP001370490"/>
    </source>
</evidence>
<feature type="region of interest" description="Disordered" evidence="3">
    <location>
        <begin position="1"/>
        <end position="71"/>
    </location>
</feature>
<sequence length="184" mass="19666">MTEEPKKTMLQFDGEGRSFHDAKDGDGEDSCDSISMKYSSEGSINSVESSPLELIEDASSSTSCSSSSYSLQSEGPLFGLSDLMAQLPIKRGLSKFYEGKSQSYTSLASVTSIEDLAKKTSPCGKRMKSSKSYAGGLDGHKASAHTPKSIISKKTSRGSSLSKLGKRIDLMGSGRPAFSMQKNF</sequence>
<feature type="compositionally biased region" description="Basic and acidic residues" evidence="3">
    <location>
        <begin position="14"/>
        <end position="25"/>
    </location>
</feature>
<comment type="caution">
    <text evidence="4">The sequence shown here is derived from an EMBL/GenBank/DDBJ whole genome shotgun (WGS) entry which is preliminary data.</text>
</comment>
<accession>A0AAN8ZP31</accession>